<dbReference type="FunFam" id="3.30.450.90:FF:000001">
    <property type="entry name" value="Type II secretion system ATPase GspE"/>
    <property type="match status" value="1"/>
</dbReference>
<dbReference type="Gene3D" id="1.10.40.70">
    <property type="match status" value="1"/>
</dbReference>
<dbReference type="InterPro" id="IPR013369">
    <property type="entry name" value="T2SS_GspE"/>
</dbReference>
<evidence type="ECO:0000256" key="2">
    <source>
        <dbReference type="ARBA" id="ARBA00003288"/>
    </source>
</evidence>
<keyword evidence="13" id="KW-1185">Reference proteome</keyword>
<dbReference type="SUPFAM" id="SSF52540">
    <property type="entry name" value="P-loop containing nucleoside triphosphate hydrolases"/>
    <property type="match status" value="1"/>
</dbReference>
<evidence type="ECO:0000256" key="1">
    <source>
        <dbReference type="ARBA" id="ARBA00001947"/>
    </source>
</evidence>
<dbReference type="Pfam" id="PF05157">
    <property type="entry name" value="MshEN"/>
    <property type="match status" value="1"/>
</dbReference>
<dbReference type="InterPro" id="IPR027417">
    <property type="entry name" value="P-loop_NTPase"/>
</dbReference>
<dbReference type="FunFam" id="3.40.50.300:FF:000398">
    <property type="entry name" value="Type IV pilus assembly ATPase PilB"/>
    <property type="match status" value="1"/>
</dbReference>
<dbReference type="NCBIfam" id="TIGR02533">
    <property type="entry name" value="type_II_gspE"/>
    <property type="match status" value="1"/>
</dbReference>
<dbReference type="Gene3D" id="3.30.300.160">
    <property type="entry name" value="Type II secretion system, protein E, N-terminal domain"/>
    <property type="match status" value="1"/>
</dbReference>
<comment type="cofactor">
    <cofactor evidence="1">
        <name>Zn(2+)</name>
        <dbReference type="ChEBI" id="CHEBI:29105"/>
    </cofactor>
</comment>
<evidence type="ECO:0000256" key="5">
    <source>
        <dbReference type="ARBA" id="ARBA00022741"/>
    </source>
</evidence>
<evidence type="ECO:0000256" key="7">
    <source>
        <dbReference type="ARBA" id="ARBA00022927"/>
    </source>
</evidence>
<proteinExistence type="inferred from homology"/>
<dbReference type="SUPFAM" id="SSF160246">
    <property type="entry name" value="EspE N-terminal domain-like"/>
    <property type="match status" value="1"/>
</dbReference>
<comment type="subcellular location">
    <subcellularLocation>
        <location evidence="10">Cell inner membrane</location>
    </subcellularLocation>
</comment>
<dbReference type="Gene3D" id="3.40.50.300">
    <property type="entry name" value="P-loop containing nucleotide triphosphate hydrolases"/>
    <property type="match status" value="1"/>
</dbReference>
<dbReference type="InterPro" id="IPR001482">
    <property type="entry name" value="T2SS/T4SS_dom"/>
</dbReference>
<name>A0A3N1NH23_9GAMM</name>
<evidence type="ECO:0000256" key="9">
    <source>
        <dbReference type="ARBA" id="ARBA00034006"/>
    </source>
</evidence>
<keyword evidence="4 10" id="KW-0813">Transport</keyword>
<dbReference type="InterPro" id="IPR003593">
    <property type="entry name" value="AAA+_ATPase"/>
</dbReference>
<dbReference type="PANTHER" id="PTHR30258">
    <property type="entry name" value="TYPE II SECRETION SYSTEM PROTEIN GSPE-RELATED"/>
    <property type="match status" value="1"/>
</dbReference>
<protein>
    <recommendedName>
        <fullName evidence="10">Type II secretion system protein E</fullName>
        <shortName evidence="10">T2SS protein E</shortName>
    </recommendedName>
    <alternativeName>
        <fullName evidence="10">Type II traffic warden ATPase</fullName>
    </alternativeName>
</protein>
<accession>A0A3N1NH23</accession>
<comment type="function">
    <text evidence="2 10">ATPase component of the type II secretion system required for the energy-dependent secretion of extracellular factors such as proteases and toxins from the periplasm. Acts as a molecular motor to provide the energy that is required for assembly of the pseudopilus and the extrusion of substrates generated in the cytoplasm.</text>
</comment>
<evidence type="ECO:0000256" key="10">
    <source>
        <dbReference type="RuleBase" id="RU366070"/>
    </source>
</evidence>
<keyword evidence="6 10" id="KW-0067">ATP-binding</keyword>
<evidence type="ECO:0000256" key="3">
    <source>
        <dbReference type="ARBA" id="ARBA00006611"/>
    </source>
</evidence>
<gene>
    <name evidence="12" type="ORF">EDC28_11244</name>
</gene>
<keyword evidence="5 10" id="KW-0547">Nucleotide-binding</keyword>
<comment type="catalytic activity">
    <reaction evidence="9">
        <text>ATP + H2O + cellular proteinSide 1 = ADP + phosphate + cellular proteinSide 2.</text>
        <dbReference type="EC" id="7.4.2.8"/>
    </reaction>
</comment>
<evidence type="ECO:0000256" key="8">
    <source>
        <dbReference type="ARBA" id="ARBA00022967"/>
    </source>
</evidence>
<dbReference type="GO" id="GO:0005524">
    <property type="term" value="F:ATP binding"/>
    <property type="evidence" value="ECO:0007669"/>
    <property type="project" value="UniProtKB-UniRule"/>
</dbReference>
<evidence type="ECO:0000313" key="13">
    <source>
        <dbReference type="Proteomes" id="UP000268033"/>
    </source>
</evidence>
<evidence type="ECO:0000313" key="12">
    <source>
        <dbReference type="EMBL" id="ROQ19124.1"/>
    </source>
</evidence>
<dbReference type="SMART" id="SM00382">
    <property type="entry name" value="AAA"/>
    <property type="match status" value="1"/>
</dbReference>
<dbReference type="CDD" id="cd01129">
    <property type="entry name" value="PulE-GspE-like"/>
    <property type="match status" value="1"/>
</dbReference>
<dbReference type="GO" id="GO:0015628">
    <property type="term" value="P:protein secretion by the type II secretion system"/>
    <property type="evidence" value="ECO:0007669"/>
    <property type="project" value="UniProtKB-UniRule"/>
</dbReference>
<dbReference type="GO" id="GO:0005886">
    <property type="term" value="C:plasma membrane"/>
    <property type="evidence" value="ECO:0007669"/>
    <property type="project" value="UniProtKB-SubCell"/>
</dbReference>
<dbReference type="InterPro" id="IPR007831">
    <property type="entry name" value="T2SS_GspE_N"/>
</dbReference>
<comment type="caution">
    <text evidence="12">The sequence shown here is derived from an EMBL/GenBank/DDBJ whole genome shotgun (WGS) entry which is preliminary data.</text>
</comment>
<evidence type="ECO:0000256" key="6">
    <source>
        <dbReference type="ARBA" id="ARBA00022840"/>
    </source>
</evidence>
<dbReference type="GO" id="GO:0016887">
    <property type="term" value="F:ATP hydrolysis activity"/>
    <property type="evidence" value="ECO:0007669"/>
    <property type="project" value="TreeGrafter"/>
</dbReference>
<dbReference type="Pfam" id="PF00437">
    <property type="entry name" value="T2SSE"/>
    <property type="match status" value="1"/>
</dbReference>
<dbReference type="PANTHER" id="PTHR30258:SF2">
    <property type="entry name" value="COMG OPERON PROTEIN 1"/>
    <property type="match status" value="1"/>
</dbReference>
<dbReference type="Proteomes" id="UP000268033">
    <property type="component" value="Unassembled WGS sequence"/>
</dbReference>
<keyword evidence="7 10" id="KW-0653">Protein transport</keyword>
<dbReference type="GO" id="GO:0015627">
    <property type="term" value="C:type II protein secretion system complex"/>
    <property type="evidence" value="ECO:0007669"/>
    <property type="project" value="UniProtKB-UniRule"/>
</dbReference>
<dbReference type="InterPro" id="IPR037257">
    <property type="entry name" value="T2SS_E_N_sf"/>
</dbReference>
<dbReference type="AlphaFoldDB" id="A0A3N1NH23"/>
<dbReference type="EMBL" id="RJUL01000012">
    <property type="protein sequence ID" value="ROQ19124.1"/>
    <property type="molecule type" value="Genomic_DNA"/>
</dbReference>
<dbReference type="Gene3D" id="3.30.450.90">
    <property type="match status" value="1"/>
</dbReference>
<comment type="similarity">
    <text evidence="3 10">Belongs to the GSP E family.</text>
</comment>
<dbReference type="GO" id="GO:0008564">
    <property type="term" value="F:protein-exporting ATPase activity"/>
    <property type="evidence" value="ECO:0007669"/>
    <property type="project" value="UniProtKB-EC"/>
</dbReference>
<evidence type="ECO:0000259" key="11">
    <source>
        <dbReference type="PROSITE" id="PS00662"/>
    </source>
</evidence>
<dbReference type="PROSITE" id="PS00662">
    <property type="entry name" value="T2SP_E"/>
    <property type="match status" value="1"/>
</dbReference>
<dbReference type="RefSeq" id="WP_123422556.1">
    <property type="nucleotide sequence ID" value="NZ_JBLXAC010000012.1"/>
</dbReference>
<sequence length="568" mass="62833">MNQSLAAPWEEELANALVQQGCLSSADLARVRRMRDEQGGADPLHRLLIRLGMVSEKDMAGQLARCFSLSSISADDFPDEPLFEDRLSLRFLKEYHLLPLRQEQSLLYLAMADPLDSYALNAVHLATGLECKPLVGQSADIDAAIERLYNKEARDRAARGDNDDDIAEEDVEQLKDLASEAPVVRLVNHLFQKAVECRASDIHIEPFEHQLKVRYRIDGVLQPTEAPSVRLAQAVISRIKIMARLNIAERRLPQDGRIKLRSQGQELDIRVSTVPTLYGESVVMRLLRKDSLALEFNALGVSEDNLRTLQKVLALPDGMLLVTGPTGSGKSTTLYTALSQLNTASRKVITVEDPVEYQLAGVNQIQIKPDIGLTFANALRAIVRQDPDVIMVGEMRDLETARICVQSALTGHLVLSTLHTNDAASSITRLLEMGVEDYLLTSTLNAVVGQRLVRLLCPHCKQGFAPLPELVEQLGLNRLPHPEPVRLYRANGCPQCQDTGYQGRIAIMELLVLSDALKALVLRRTDATSLLRQARSEGMLTMYEDGCIKAMAGLTTVEEVLRVTQEAG</sequence>
<keyword evidence="8" id="KW-1278">Translocase</keyword>
<organism evidence="12 13">
    <name type="scientific">Gallaecimonas pentaromativorans</name>
    <dbReference type="NCBI Taxonomy" id="584787"/>
    <lineage>
        <taxon>Bacteria</taxon>
        <taxon>Pseudomonadati</taxon>
        <taxon>Pseudomonadota</taxon>
        <taxon>Gammaproteobacteria</taxon>
        <taxon>Enterobacterales</taxon>
        <taxon>Gallaecimonadaceae</taxon>
        <taxon>Gallaecimonas</taxon>
    </lineage>
</organism>
<feature type="domain" description="Bacterial type II secretion system protein E" evidence="11">
    <location>
        <begin position="383"/>
        <end position="397"/>
    </location>
</feature>
<reference evidence="12 13" key="1">
    <citation type="submission" date="2018-11" db="EMBL/GenBank/DDBJ databases">
        <title>Genomic Encyclopedia of Type Strains, Phase IV (KMG-IV): sequencing the most valuable type-strain genomes for metagenomic binning, comparative biology and taxonomic classification.</title>
        <authorList>
            <person name="Goeker M."/>
        </authorList>
    </citation>
    <scope>NUCLEOTIDE SEQUENCE [LARGE SCALE GENOMIC DNA]</scope>
    <source>
        <strain evidence="12 13">DSM 21945</strain>
    </source>
</reference>
<evidence type="ECO:0000256" key="4">
    <source>
        <dbReference type="ARBA" id="ARBA00022448"/>
    </source>
</evidence>
<dbReference type="STRING" id="584787.GCA_001247655_01973"/>